<dbReference type="AlphaFoldDB" id="A0A914WD50"/>
<dbReference type="WBParaSite" id="PSAMB.scaffold3682size17273.g22335.t1">
    <property type="protein sequence ID" value="PSAMB.scaffold3682size17273.g22335.t1"/>
    <property type="gene ID" value="PSAMB.scaffold3682size17273.g22335"/>
</dbReference>
<dbReference type="SUPFAM" id="SSF56973">
    <property type="entry name" value="Aerolisin/ETX pore-forming domain"/>
    <property type="match status" value="1"/>
</dbReference>
<dbReference type="InterPro" id="IPR004991">
    <property type="entry name" value="Aerolysin-like"/>
</dbReference>
<sequence>MSAGKHVDIVDILEDHAWRLFEDLQSVPITRNEDFRKLKREDVEFEVITKKLQIVNEDPVYEQLNLKSSEPCILFKSAFTNNTDHPQEYSFKTERKTESVCLVCKEQGYSIGRDTELSLKIPSEIFEMKTGFKRELNFNHINENSISELLTWGVDSKIVVPANSRIDASIVIDEVNYRGSYVLSVTTNIIDVFKMLVQTGHVTKDVKAMVTVEPNAVKLVSKGICAFQFASEQKIDLIKVPMPIGAIE</sequence>
<dbReference type="Gene3D" id="2.170.15.10">
    <property type="entry name" value="Proaerolysin, chain A, domain 3"/>
    <property type="match status" value="1"/>
</dbReference>
<name>A0A914WD50_9BILA</name>
<organism evidence="1 2">
    <name type="scientific">Plectus sambesii</name>
    <dbReference type="NCBI Taxonomy" id="2011161"/>
    <lineage>
        <taxon>Eukaryota</taxon>
        <taxon>Metazoa</taxon>
        <taxon>Ecdysozoa</taxon>
        <taxon>Nematoda</taxon>
        <taxon>Chromadorea</taxon>
        <taxon>Plectida</taxon>
        <taxon>Plectina</taxon>
        <taxon>Plectoidea</taxon>
        <taxon>Plectidae</taxon>
        <taxon>Plectus</taxon>
    </lineage>
</organism>
<protein>
    <submittedName>
        <fullName evidence="2">Uncharacterized protein</fullName>
    </submittedName>
</protein>
<dbReference type="Pfam" id="PF03318">
    <property type="entry name" value="ETX_MTX2"/>
    <property type="match status" value="1"/>
</dbReference>
<reference evidence="2" key="1">
    <citation type="submission" date="2022-11" db="UniProtKB">
        <authorList>
            <consortium name="WormBaseParasite"/>
        </authorList>
    </citation>
    <scope>IDENTIFICATION</scope>
</reference>
<dbReference type="PANTHER" id="PTHR39369">
    <property type="entry name" value="LIN-24 (TWENTY-FOUR) LIKE"/>
    <property type="match status" value="1"/>
</dbReference>
<dbReference type="CDD" id="cd20237">
    <property type="entry name" value="PFM_LIN24-like"/>
    <property type="match status" value="1"/>
</dbReference>
<dbReference type="Proteomes" id="UP000887566">
    <property type="component" value="Unplaced"/>
</dbReference>
<accession>A0A914WD50</accession>
<dbReference type="PANTHER" id="PTHR39369:SF5">
    <property type="entry name" value="CABIT DOMAIN-CONTAINING PROTEIN"/>
    <property type="match status" value="1"/>
</dbReference>
<proteinExistence type="predicted"/>
<evidence type="ECO:0000313" key="1">
    <source>
        <dbReference type="Proteomes" id="UP000887566"/>
    </source>
</evidence>
<keyword evidence="1" id="KW-1185">Reference proteome</keyword>
<evidence type="ECO:0000313" key="2">
    <source>
        <dbReference type="WBParaSite" id="PSAMB.scaffold3682size17273.g22335.t1"/>
    </source>
</evidence>